<protein>
    <submittedName>
        <fullName evidence="7">GntR family transcriptional regulator</fullName>
    </submittedName>
</protein>
<dbReference type="InterPro" id="IPR051446">
    <property type="entry name" value="HTH_trans_reg/aminotransferase"/>
</dbReference>
<gene>
    <name evidence="7" type="ORF">C665_00590</name>
</gene>
<dbReference type="PANTHER" id="PTHR46577:SF1">
    <property type="entry name" value="HTH-TYPE TRANSCRIPTIONAL REGULATORY PROTEIN GABR"/>
    <property type="match status" value="1"/>
</dbReference>
<dbReference type="PROSITE" id="PS50949">
    <property type="entry name" value="HTH_GNTR"/>
    <property type="match status" value="1"/>
</dbReference>
<dbReference type="AlphaFoldDB" id="N6YC02"/>
<dbReference type="CDD" id="cd07377">
    <property type="entry name" value="WHTH_GntR"/>
    <property type="match status" value="1"/>
</dbReference>
<comment type="caution">
    <text evidence="7">The sequence shown here is derived from an EMBL/GenBank/DDBJ whole genome shotgun (WGS) entry which is preliminary data.</text>
</comment>
<dbReference type="SMART" id="SM00345">
    <property type="entry name" value="HTH_GNTR"/>
    <property type="match status" value="1"/>
</dbReference>
<dbReference type="GO" id="GO:0030170">
    <property type="term" value="F:pyridoxal phosphate binding"/>
    <property type="evidence" value="ECO:0007669"/>
    <property type="project" value="InterPro"/>
</dbReference>
<dbReference type="GO" id="GO:0003700">
    <property type="term" value="F:DNA-binding transcription factor activity"/>
    <property type="evidence" value="ECO:0007669"/>
    <property type="project" value="InterPro"/>
</dbReference>
<evidence type="ECO:0000256" key="2">
    <source>
        <dbReference type="ARBA" id="ARBA00022898"/>
    </source>
</evidence>
<dbReference type="Gene3D" id="1.10.10.10">
    <property type="entry name" value="Winged helix-like DNA-binding domain superfamily/Winged helix DNA-binding domain"/>
    <property type="match status" value="1"/>
</dbReference>
<dbReference type="InterPro" id="IPR015422">
    <property type="entry name" value="PyrdxlP-dep_Trfase_small"/>
</dbReference>
<dbReference type="InterPro" id="IPR015421">
    <property type="entry name" value="PyrdxlP-dep_Trfase_major"/>
</dbReference>
<evidence type="ECO:0000259" key="6">
    <source>
        <dbReference type="PROSITE" id="PS50949"/>
    </source>
</evidence>
<keyword evidence="5" id="KW-0804">Transcription</keyword>
<name>N6YC02_THASP</name>
<dbReference type="Pfam" id="PF00155">
    <property type="entry name" value="Aminotran_1_2"/>
    <property type="match status" value="1"/>
</dbReference>
<dbReference type="Pfam" id="PF00392">
    <property type="entry name" value="GntR"/>
    <property type="match status" value="1"/>
</dbReference>
<dbReference type="InterPro" id="IPR004839">
    <property type="entry name" value="Aminotransferase_I/II_large"/>
</dbReference>
<dbReference type="InterPro" id="IPR036390">
    <property type="entry name" value="WH_DNA-bd_sf"/>
</dbReference>
<proteinExistence type="inferred from homology"/>
<dbReference type="SUPFAM" id="SSF53383">
    <property type="entry name" value="PLP-dependent transferases"/>
    <property type="match status" value="1"/>
</dbReference>
<dbReference type="EMBL" id="AMXD01000001">
    <property type="protein sequence ID" value="ENO89050.1"/>
    <property type="molecule type" value="Genomic_DNA"/>
</dbReference>
<dbReference type="SUPFAM" id="SSF46785">
    <property type="entry name" value="Winged helix' DNA-binding domain"/>
    <property type="match status" value="1"/>
</dbReference>
<accession>N6YC02</accession>
<evidence type="ECO:0000256" key="5">
    <source>
        <dbReference type="ARBA" id="ARBA00023163"/>
    </source>
</evidence>
<keyword evidence="3" id="KW-0805">Transcription regulation</keyword>
<dbReference type="CDD" id="cd00609">
    <property type="entry name" value="AAT_like"/>
    <property type="match status" value="1"/>
</dbReference>
<dbReference type="InterPro" id="IPR000524">
    <property type="entry name" value="Tscrpt_reg_HTH_GntR"/>
</dbReference>
<organism evidence="7 8">
    <name type="scientific">Thauera aminoaromatica S2</name>
    <dbReference type="NCBI Taxonomy" id="1234381"/>
    <lineage>
        <taxon>Bacteria</taxon>
        <taxon>Pseudomonadati</taxon>
        <taxon>Pseudomonadota</taxon>
        <taxon>Betaproteobacteria</taxon>
        <taxon>Rhodocyclales</taxon>
        <taxon>Zoogloeaceae</taxon>
        <taxon>Thauera</taxon>
    </lineage>
</organism>
<keyword evidence="2" id="KW-0663">Pyridoxal phosphate</keyword>
<dbReference type="InterPro" id="IPR015424">
    <property type="entry name" value="PyrdxlP-dep_Trfase"/>
</dbReference>
<feature type="domain" description="HTH gntR-type" evidence="6">
    <location>
        <begin position="21"/>
        <end position="89"/>
    </location>
</feature>
<dbReference type="PANTHER" id="PTHR46577">
    <property type="entry name" value="HTH-TYPE TRANSCRIPTIONAL REGULATORY PROTEIN GABR"/>
    <property type="match status" value="1"/>
</dbReference>
<dbReference type="Proteomes" id="UP000013042">
    <property type="component" value="Unassembled WGS sequence"/>
</dbReference>
<sequence>MRVNKYIDAVTIARSAVPDGRPRYRVIGEALAQAVLDGRLRADAKLPPLRVLADALSVTVGTVGRAYAEIERQGLVTSRVGDGTYVLPPGERTHKNEFDNAPDGKPGLIDLSRNMHIPGEESALLGEALLRLGGDRRVLTQLGSYLPDTGLGRHREAGAQWIGLSGRDAVADHIVVSNGAQHALLCTMMATLRKDELIVSEHLTYPGLVAAARGLGVRLDGLAMDAQGLLPEALEEACSRQRVHALYCTPTLHNPTTGTMDLARRQAIADICLRHNVLIIEDDAHGVLVAPHLPSLAQFAPSRTVTIGSLTKAVSAGLRVGFIAAPDHLVGRIASAVRTTCWMATPLTAEIGAGWILDGTAARLCTHQRAEISRRKALVEPTLTGLEARTDEGCYHYWITLPEPWRASELAAELETHGVVVKAAESFAVGRIGVPQCIRASVSGPGDDALIEGFQRLAGALAEGPCRTLD</sequence>
<evidence type="ECO:0000313" key="7">
    <source>
        <dbReference type="EMBL" id="ENO89050.1"/>
    </source>
</evidence>
<comment type="similarity">
    <text evidence="1">In the C-terminal section; belongs to the class-I pyridoxal-phosphate-dependent aminotransferase family.</text>
</comment>
<evidence type="ECO:0000256" key="1">
    <source>
        <dbReference type="ARBA" id="ARBA00005384"/>
    </source>
</evidence>
<dbReference type="Gene3D" id="3.90.1150.10">
    <property type="entry name" value="Aspartate Aminotransferase, domain 1"/>
    <property type="match status" value="1"/>
</dbReference>
<evidence type="ECO:0000256" key="4">
    <source>
        <dbReference type="ARBA" id="ARBA00023125"/>
    </source>
</evidence>
<dbReference type="Gene3D" id="3.40.640.10">
    <property type="entry name" value="Type I PLP-dependent aspartate aminotransferase-like (Major domain)"/>
    <property type="match status" value="1"/>
</dbReference>
<keyword evidence="4" id="KW-0238">DNA-binding</keyword>
<evidence type="ECO:0000256" key="3">
    <source>
        <dbReference type="ARBA" id="ARBA00023015"/>
    </source>
</evidence>
<dbReference type="GO" id="GO:0003677">
    <property type="term" value="F:DNA binding"/>
    <property type="evidence" value="ECO:0007669"/>
    <property type="project" value="UniProtKB-KW"/>
</dbReference>
<evidence type="ECO:0000313" key="8">
    <source>
        <dbReference type="Proteomes" id="UP000013042"/>
    </source>
</evidence>
<reference evidence="7 8" key="1">
    <citation type="submission" date="2012-09" db="EMBL/GenBank/DDBJ databases">
        <title>Draft Genome Sequences of 6 Strains from Genus Thauera.</title>
        <authorList>
            <person name="Liu B."/>
            <person name="Shapleigh J.P."/>
            <person name="Frostegard A.H."/>
        </authorList>
    </citation>
    <scope>NUCLEOTIDE SEQUENCE [LARGE SCALE GENOMIC DNA]</scope>
    <source>
        <strain evidence="7 8">S2</strain>
    </source>
</reference>
<dbReference type="InterPro" id="IPR036388">
    <property type="entry name" value="WH-like_DNA-bd_sf"/>
</dbReference>